<proteinExistence type="predicted"/>
<accession>A0ABR2BP27</accession>
<dbReference type="EMBL" id="JBBPBM010000097">
    <property type="protein sequence ID" value="KAK8508923.1"/>
    <property type="molecule type" value="Genomic_DNA"/>
</dbReference>
<protein>
    <submittedName>
        <fullName evidence="1">Uncharacterized protein</fullName>
    </submittedName>
</protein>
<comment type="caution">
    <text evidence="1">The sequence shown here is derived from an EMBL/GenBank/DDBJ whole genome shotgun (WGS) entry which is preliminary data.</text>
</comment>
<keyword evidence="2" id="KW-1185">Reference proteome</keyword>
<organism evidence="1 2">
    <name type="scientific">Hibiscus sabdariffa</name>
    <name type="common">roselle</name>
    <dbReference type="NCBI Taxonomy" id="183260"/>
    <lineage>
        <taxon>Eukaryota</taxon>
        <taxon>Viridiplantae</taxon>
        <taxon>Streptophyta</taxon>
        <taxon>Embryophyta</taxon>
        <taxon>Tracheophyta</taxon>
        <taxon>Spermatophyta</taxon>
        <taxon>Magnoliopsida</taxon>
        <taxon>eudicotyledons</taxon>
        <taxon>Gunneridae</taxon>
        <taxon>Pentapetalae</taxon>
        <taxon>rosids</taxon>
        <taxon>malvids</taxon>
        <taxon>Malvales</taxon>
        <taxon>Malvaceae</taxon>
        <taxon>Malvoideae</taxon>
        <taxon>Hibiscus</taxon>
    </lineage>
</organism>
<dbReference type="Proteomes" id="UP001472677">
    <property type="component" value="Unassembled WGS sequence"/>
</dbReference>
<name>A0ABR2BP27_9ROSI</name>
<reference evidence="1 2" key="1">
    <citation type="journal article" date="2024" name="G3 (Bethesda)">
        <title>Genome assembly of Hibiscus sabdariffa L. provides insights into metabolisms of medicinal natural products.</title>
        <authorList>
            <person name="Kim T."/>
        </authorList>
    </citation>
    <scope>NUCLEOTIDE SEQUENCE [LARGE SCALE GENOMIC DNA]</scope>
    <source>
        <strain evidence="1">TK-2024</strain>
        <tissue evidence="1">Old leaves</tissue>
    </source>
</reference>
<gene>
    <name evidence="1" type="ORF">V6N12_035024</name>
</gene>
<sequence length="74" mass="7779">MLVLVFAAGKEGVEAKTCTSPPALPLKVAQTIFAMISALIHMEKKLKEFVLGLLALSASVLTLVNSCFSSCLAL</sequence>
<evidence type="ECO:0000313" key="2">
    <source>
        <dbReference type="Proteomes" id="UP001472677"/>
    </source>
</evidence>
<evidence type="ECO:0000313" key="1">
    <source>
        <dbReference type="EMBL" id="KAK8508923.1"/>
    </source>
</evidence>